<keyword evidence="2" id="KW-1185">Reference proteome</keyword>
<dbReference type="InterPro" id="IPR027417">
    <property type="entry name" value="P-loop_NTPase"/>
</dbReference>
<gene>
    <name evidence="1" type="ORF">Q6348_09725</name>
</gene>
<reference evidence="1 2" key="1">
    <citation type="submission" date="2023-07" db="EMBL/GenBank/DDBJ databases">
        <title>Description of novel actinomycetes strains, isolated from tidal flat sediment.</title>
        <authorList>
            <person name="Lu C."/>
        </authorList>
    </citation>
    <scope>NUCLEOTIDE SEQUENCE [LARGE SCALE GENOMIC DNA]</scope>
    <source>
        <strain evidence="1 2">SYSU T00b441</strain>
    </source>
</reference>
<accession>A0ABT9D992</accession>
<name>A0ABT9D992_9CELL</name>
<evidence type="ECO:0000313" key="2">
    <source>
        <dbReference type="Proteomes" id="UP001232536"/>
    </source>
</evidence>
<sequence length="189" mass="20546">MSVAALVARVSSAAPMLGPVRLVCVDGPAGSGKTTLAARLADALSAPGSLQVAVVHLDDLYEGWSGLIGVWGRVENQLLEPLGRGEPARWQRYDWIEGRFADWHDLPVPDVLVLEGCGAAPQAVDGRAVLRLYVEAPPRLRLRRGLERDGEAMRSEWVHWQVLEAAQFATERTRERADVVVDGTAPLLP</sequence>
<dbReference type="Proteomes" id="UP001232536">
    <property type="component" value="Unassembled WGS sequence"/>
</dbReference>
<dbReference type="EMBL" id="JAUQYP010000001">
    <property type="protein sequence ID" value="MDO8107474.1"/>
    <property type="molecule type" value="Genomic_DNA"/>
</dbReference>
<evidence type="ECO:0000313" key="1">
    <source>
        <dbReference type="EMBL" id="MDO8107474.1"/>
    </source>
</evidence>
<dbReference type="Gene3D" id="3.40.50.300">
    <property type="entry name" value="P-loop containing nucleotide triphosphate hydrolases"/>
    <property type="match status" value="1"/>
</dbReference>
<dbReference type="GO" id="GO:0016301">
    <property type="term" value="F:kinase activity"/>
    <property type="evidence" value="ECO:0007669"/>
    <property type="project" value="UniProtKB-KW"/>
</dbReference>
<organism evidence="1 2">
    <name type="scientific">Actinotalea lenta</name>
    <dbReference type="NCBI Taxonomy" id="3064654"/>
    <lineage>
        <taxon>Bacteria</taxon>
        <taxon>Bacillati</taxon>
        <taxon>Actinomycetota</taxon>
        <taxon>Actinomycetes</taxon>
        <taxon>Micrococcales</taxon>
        <taxon>Cellulomonadaceae</taxon>
        <taxon>Actinotalea</taxon>
    </lineage>
</organism>
<proteinExistence type="predicted"/>
<comment type="caution">
    <text evidence="1">The sequence shown here is derived from an EMBL/GenBank/DDBJ whole genome shotgun (WGS) entry which is preliminary data.</text>
</comment>
<keyword evidence="1" id="KW-0418">Kinase</keyword>
<dbReference type="RefSeq" id="WP_304601095.1">
    <property type="nucleotide sequence ID" value="NZ_JAUQYO010000001.1"/>
</dbReference>
<keyword evidence="1" id="KW-0808">Transferase</keyword>
<protein>
    <submittedName>
        <fullName evidence="1">Uridine kinase</fullName>
    </submittedName>
</protein>
<dbReference type="SUPFAM" id="SSF52540">
    <property type="entry name" value="P-loop containing nucleoside triphosphate hydrolases"/>
    <property type="match status" value="1"/>
</dbReference>